<dbReference type="AlphaFoldDB" id="U3AE73"/>
<dbReference type="RefSeq" id="WP_021694075.1">
    <property type="nucleotide sequence ID" value="NZ_BATB01000025.1"/>
</dbReference>
<dbReference type="CDD" id="cd03809">
    <property type="entry name" value="GT4_MtfB-like"/>
    <property type="match status" value="1"/>
</dbReference>
<dbReference type="Gene3D" id="3.40.50.2000">
    <property type="entry name" value="Glycogen Phosphorylase B"/>
    <property type="match status" value="2"/>
</dbReference>
<dbReference type="GO" id="GO:0016757">
    <property type="term" value="F:glycosyltransferase activity"/>
    <property type="evidence" value="ECO:0007669"/>
    <property type="project" value="InterPro"/>
</dbReference>
<accession>U3AE73</accession>
<dbReference type="OrthoDB" id="9790710at2"/>
<evidence type="ECO:0000259" key="3">
    <source>
        <dbReference type="Pfam" id="PF13439"/>
    </source>
</evidence>
<dbReference type="GO" id="GO:0009103">
    <property type="term" value="P:lipopolysaccharide biosynthetic process"/>
    <property type="evidence" value="ECO:0007669"/>
    <property type="project" value="TreeGrafter"/>
</dbReference>
<feature type="domain" description="Glycosyl transferase family 1" evidence="2">
    <location>
        <begin position="185"/>
        <end position="331"/>
    </location>
</feature>
<keyword evidence="5" id="KW-1185">Reference proteome</keyword>
<dbReference type="Pfam" id="PF13439">
    <property type="entry name" value="Glyco_transf_4"/>
    <property type="match status" value="1"/>
</dbReference>
<feature type="domain" description="Glycosyltransferase subfamily 4-like N-terminal" evidence="3">
    <location>
        <begin position="16"/>
        <end position="163"/>
    </location>
</feature>
<dbReference type="STRING" id="1337093.MBELCI_2026"/>
<evidence type="ECO:0000259" key="2">
    <source>
        <dbReference type="Pfam" id="PF00534"/>
    </source>
</evidence>
<reference evidence="4" key="1">
    <citation type="journal article" date="2013" name="Genome Announc.">
        <title>Draft Genome Sequence of Loktanella cinnabarina LL-001T, Isolated from Deep-Sea Floor Sediment.</title>
        <authorList>
            <person name="Nishi S."/>
            <person name="Tsubouchi T."/>
            <person name="Takaki Y."/>
            <person name="Koyanagi R."/>
            <person name="Satoh N."/>
            <person name="Maruyama T."/>
            <person name="Hatada Y."/>
        </authorList>
    </citation>
    <scope>NUCLEOTIDE SEQUENCE [LARGE SCALE GENOMIC DNA]</scope>
    <source>
        <strain evidence="4">LL-001</strain>
    </source>
</reference>
<dbReference type="eggNOG" id="COG0438">
    <property type="taxonomic scope" value="Bacteria"/>
</dbReference>
<dbReference type="SUPFAM" id="SSF53756">
    <property type="entry name" value="UDP-Glycosyltransferase/glycogen phosphorylase"/>
    <property type="match status" value="1"/>
</dbReference>
<sequence length="353" mass="38022">MKRITINGKFLGASLNGVHRTAAHYATELLKADRTRIVAPRPHDPDPEFPTLVPEALPGRFGAGQGWEMLSLPRIAKGDLLVNFCNLGPILHRNSIVMIHDAQTFLHPQDYSGRQATAYRSLLPWIARGARRILTVSEFSKGSLVAHGIGKADKIDVIHNGTDHLQSTAADASVLARHDLTAGGYVLALGSAKAYKNMRVLFDAFRDRRPEDPPLVVAGGPPAARYVAAGWTPPPGTIFTGFVSDAELRALYENAACFAFSSLTEGFGLPPVEAMWSDTPVISARAGAMPEVCADAARYVPPQDAAAWRDAIRGLLADPAAQAEMKAKGRARAAELTWARAGERLRELVLPLA</sequence>
<name>U3AE73_9RHOB</name>
<evidence type="ECO:0000313" key="5">
    <source>
        <dbReference type="Proteomes" id="UP000016566"/>
    </source>
</evidence>
<dbReference type="Pfam" id="PF00534">
    <property type="entry name" value="Glycos_transf_1"/>
    <property type="match status" value="1"/>
</dbReference>
<proteinExistence type="predicted"/>
<dbReference type="Proteomes" id="UP000016566">
    <property type="component" value="Unassembled WGS sequence"/>
</dbReference>
<gene>
    <name evidence="4" type="ORF">MBELCI_2026</name>
</gene>
<comment type="caution">
    <text evidence="4">The sequence shown here is derived from an EMBL/GenBank/DDBJ whole genome shotgun (WGS) entry which is preliminary data.</text>
</comment>
<protein>
    <submittedName>
        <fullName evidence="4">Glycosyltransferase</fullName>
    </submittedName>
</protein>
<dbReference type="PANTHER" id="PTHR46401">
    <property type="entry name" value="GLYCOSYLTRANSFERASE WBBK-RELATED"/>
    <property type="match status" value="1"/>
</dbReference>
<dbReference type="PANTHER" id="PTHR46401:SF2">
    <property type="entry name" value="GLYCOSYLTRANSFERASE WBBK-RELATED"/>
    <property type="match status" value="1"/>
</dbReference>
<dbReference type="InterPro" id="IPR001296">
    <property type="entry name" value="Glyco_trans_1"/>
</dbReference>
<keyword evidence="1 4" id="KW-0808">Transferase</keyword>
<evidence type="ECO:0000313" key="4">
    <source>
        <dbReference type="EMBL" id="GAD55974.1"/>
    </source>
</evidence>
<dbReference type="EMBL" id="BATB01000025">
    <property type="protein sequence ID" value="GAD55974.1"/>
    <property type="molecule type" value="Genomic_DNA"/>
</dbReference>
<organism evidence="4 5">
    <name type="scientific">Limimaricola cinnabarinus LL-001</name>
    <dbReference type="NCBI Taxonomy" id="1337093"/>
    <lineage>
        <taxon>Bacteria</taxon>
        <taxon>Pseudomonadati</taxon>
        <taxon>Pseudomonadota</taxon>
        <taxon>Alphaproteobacteria</taxon>
        <taxon>Rhodobacterales</taxon>
        <taxon>Paracoccaceae</taxon>
        <taxon>Limimaricola</taxon>
    </lineage>
</organism>
<evidence type="ECO:0000256" key="1">
    <source>
        <dbReference type="ARBA" id="ARBA00022679"/>
    </source>
</evidence>
<dbReference type="InterPro" id="IPR028098">
    <property type="entry name" value="Glyco_trans_4-like_N"/>
</dbReference>